<dbReference type="InterPro" id="IPR005919">
    <property type="entry name" value="Pmev_kin_anim"/>
</dbReference>
<dbReference type="GO" id="GO:0016491">
    <property type="term" value="F:oxidoreductase activity"/>
    <property type="evidence" value="ECO:0007669"/>
    <property type="project" value="UniProtKB-KW"/>
</dbReference>
<name>A0AAN7AEI2_9PEZI</name>
<feature type="region of interest" description="Disordered" evidence="5">
    <location>
        <begin position="910"/>
        <end position="939"/>
    </location>
</feature>
<organism evidence="7 8">
    <name type="scientific">Podospora australis</name>
    <dbReference type="NCBI Taxonomy" id="1536484"/>
    <lineage>
        <taxon>Eukaryota</taxon>
        <taxon>Fungi</taxon>
        <taxon>Dikarya</taxon>
        <taxon>Ascomycota</taxon>
        <taxon>Pezizomycotina</taxon>
        <taxon>Sordariomycetes</taxon>
        <taxon>Sordariomycetidae</taxon>
        <taxon>Sordariales</taxon>
        <taxon>Podosporaceae</taxon>
        <taxon>Podospora</taxon>
    </lineage>
</organism>
<feature type="region of interest" description="Disordered" evidence="5">
    <location>
        <begin position="141"/>
        <end position="160"/>
    </location>
</feature>
<dbReference type="Pfam" id="PF00156">
    <property type="entry name" value="Pribosyltran"/>
    <property type="match status" value="1"/>
</dbReference>
<evidence type="ECO:0000256" key="5">
    <source>
        <dbReference type="SAM" id="MobiDB-lite"/>
    </source>
</evidence>
<dbReference type="EMBL" id="MU864444">
    <property type="protein sequence ID" value="KAK4185616.1"/>
    <property type="molecule type" value="Genomic_DNA"/>
</dbReference>
<dbReference type="AlphaFoldDB" id="A0AAN7AEI2"/>
<dbReference type="Pfam" id="PF04275">
    <property type="entry name" value="P-mevalo_kinase"/>
    <property type="match status" value="1"/>
</dbReference>
<evidence type="ECO:0000256" key="1">
    <source>
        <dbReference type="ARBA" id="ARBA00005466"/>
    </source>
</evidence>
<dbReference type="InterPro" id="IPR012951">
    <property type="entry name" value="BBE"/>
</dbReference>
<evidence type="ECO:0000256" key="3">
    <source>
        <dbReference type="ARBA" id="ARBA00022827"/>
    </source>
</evidence>
<dbReference type="InterPro" id="IPR050416">
    <property type="entry name" value="FAD-linked_Oxidoreductase"/>
</dbReference>
<dbReference type="SUPFAM" id="SSF53271">
    <property type="entry name" value="PRTase-like"/>
    <property type="match status" value="1"/>
</dbReference>
<evidence type="ECO:0000313" key="7">
    <source>
        <dbReference type="EMBL" id="KAK4185616.1"/>
    </source>
</evidence>
<dbReference type="CDD" id="cd06223">
    <property type="entry name" value="PRTases_typeI"/>
    <property type="match status" value="1"/>
</dbReference>
<dbReference type="SUPFAM" id="SSF53335">
    <property type="entry name" value="S-adenosyl-L-methionine-dependent methyltransferases"/>
    <property type="match status" value="1"/>
</dbReference>
<dbReference type="InterPro" id="IPR006094">
    <property type="entry name" value="Oxid_FAD_bind_N"/>
</dbReference>
<keyword evidence="2" id="KW-0285">Flavoprotein</keyword>
<dbReference type="Gene3D" id="3.40.50.150">
    <property type="entry name" value="Vaccinia Virus protein VP39"/>
    <property type="match status" value="1"/>
</dbReference>
<dbReference type="Gene3D" id="3.40.50.300">
    <property type="entry name" value="P-loop containing nucleotide triphosphate hydrolases"/>
    <property type="match status" value="1"/>
</dbReference>
<comment type="caution">
    <text evidence="7">The sequence shown here is derived from an EMBL/GenBank/DDBJ whole genome shotgun (WGS) entry which is preliminary data.</text>
</comment>
<feature type="region of interest" description="Disordered" evidence="5">
    <location>
        <begin position="1056"/>
        <end position="1077"/>
    </location>
</feature>
<dbReference type="Pfam" id="PF01565">
    <property type="entry name" value="FAD_binding_4"/>
    <property type="match status" value="1"/>
</dbReference>
<reference evidence="7" key="2">
    <citation type="submission" date="2023-05" db="EMBL/GenBank/DDBJ databases">
        <authorList>
            <consortium name="Lawrence Berkeley National Laboratory"/>
            <person name="Steindorff A."/>
            <person name="Hensen N."/>
            <person name="Bonometti L."/>
            <person name="Westerberg I."/>
            <person name="Brannstrom I.O."/>
            <person name="Guillou S."/>
            <person name="Cros-Aarteil S."/>
            <person name="Calhoun S."/>
            <person name="Haridas S."/>
            <person name="Kuo A."/>
            <person name="Mondo S."/>
            <person name="Pangilinan J."/>
            <person name="Riley R."/>
            <person name="Labutti K."/>
            <person name="Andreopoulos B."/>
            <person name="Lipzen A."/>
            <person name="Chen C."/>
            <person name="Yanf M."/>
            <person name="Daum C."/>
            <person name="Ng V."/>
            <person name="Clum A."/>
            <person name="Ohm R."/>
            <person name="Martin F."/>
            <person name="Silar P."/>
            <person name="Natvig D."/>
            <person name="Lalanne C."/>
            <person name="Gautier V."/>
            <person name="Ament-Velasquez S.L."/>
            <person name="Kruys A."/>
            <person name="Hutchinson M.I."/>
            <person name="Powell A.J."/>
            <person name="Barry K."/>
            <person name="Miller A.N."/>
            <person name="Grigoriev I.V."/>
            <person name="Debuchy R."/>
            <person name="Gladieux P."/>
            <person name="Thoren M.H."/>
            <person name="Johannesson H."/>
        </authorList>
    </citation>
    <scope>NUCLEOTIDE SEQUENCE</scope>
    <source>
        <strain evidence="7">PSN309</strain>
    </source>
</reference>
<dbReference type="InterPro" id="IPR000836">
    <property type="entry name" value="PRTase_dom"/>
</dbReference>
<dbReference type="GO" id="GO:0071949">
    <property type="term" value="F:FAD binding"/>
    <property type="evidence" value="ECO:0007669"/>
    <property type="project" value="InterPro"/>
</dbReference>
<dbReference type="SUPFAM" id="SSF56176">
    <property type="entry name" value="FAD-binding/transporter-associated domain-like"/>
    <property type="match status" value="1"/>
</dbReference>
<dbReference type="GO" id="GO:0006695">
    <property type="term" value="P:cholesterol biosynthetic process"/>
    <property type="evidence" value="ECO:0007669"/>
    <property type="project" value="InterPro"/>
</dbReference>
<keyword evidence="8" id="KW-1185">Reference proteome</keyword>
<feature type="domain" description="FAD-binding PCMH-type" evidence="6">
    <location>
        <begin position="314"/>
        <end position="507"/>
    </location>
</feature>
<dbReference type="Gene3D" id="3.40.462.20">
    <property type="match status" value="1"/>
</dbReference>
<dbReference type="InterPro" id="IPR016169">
    <property type="entry name" value="FAD-bd_PCMH_sub2"/>
</dbReference>
<dbReference type="InterPro" id="IPR036318">
    <property type="entry name" value="FAD-bd_PCMH-like_sf"/>
</dbReference>
<sequence length="1169" mass="127183">MATLDQLKSALRGTAAAIVPGRIGSPMTGIQYSDGFDIFTRDSAWLTYQDFIIPQLSRQLAPLLDSLTHVSVLEIGPGPKSVMGYLPDHQRNKITRYNAFEPIHLFVTRLETWLRGQSEASVPPLPGLQTPAIIHRAGFSKSGSKNVHQPNRSNNSTAQTHDNTKFDVVIFCHSMYGMHPKRDYIARALEMLKDGGMVVVFHRDSATMDLDGLVCSRTACFPTGVVSINDEDEELDRFTRFIAGYSPGSSVLAEWRQVCRSVGRKTKASGHLEFSAPDIMLAFNKHAASALPDLLANVPSEEKSMVRIKNRTARLRRSAAVVRPTEIKHVQYCVKWALKHELGLTVVGGSHSDHCIWPGIVAVDMSAFDSVHVLPPGVGVGRTNYPDTGSLIIAGAGSNTGDIIKKAMAEGLTVPLGSRPSVGTGLWLHGGIGHLARLHGLACDAILGALVVSAASGDVMCVGYVPGSHAPADAIRQKDDGDLLWATKGAGSNFGIVISVTFKPRQNPIYWTWNRVCPLGKSVVNARGMLRVYDREAKDLARSFSTDAYLYFDQGGLQLGESVYKVTSPTPDDAPAAINELQAEMINPWMVPRKNFEVKNAVDLFDTEMYMSAMHGGHAGGKTSAFKRCVFLRSVGDADVGEILVKALGSRPSPLCYFHLLHGGGAVSDVPPATTAFGCRDWTFACVVTGVWSRGQDDTETSRAVVRWVYDVVEKLLPLCTGVYAADLGPDPRDAVLAEKAFGPNRPRLARIKRTWDPNNVMAYSCPLPTNTAPMEPKLIILVTGESGAGKDYNAAIWTSIFTNKGYSAVVASISESIKRDYAQATGANLNLLLSDRAYKEQHRVALTTFFQERAREHPNLPRDQFLQLVYRHAEVDVLFITGMRDQAPVCEFSHRVPDSRLLEVRVTASPQTRRLRRGEGSEPPNVQTYKDTPLPYRPSLTFNNDDEAPGKEGPIKFANNHLLPLLDDKLKKLASMVRTTPNFPRPGINFRHILGIAQQPGGLSLCTSLLQQHFSGDWTKVTAIASCETGGYIFASPLAMQVNVPMIPIRAAGKLPPPTTVASTPAAEGGQKKEPEPTAKIELNLDALPLPGTDAHGSLAVVVVDDVLATGRTLCAVLQLLVKAARISVENISVLVVAEFPVHRGREFLRQQGFGRVRVQSLLVYGGA</sequence>
<dbReference type="PANTHER" id="PTHR42973">
    <property type="entry name" value="BINDING OXIDOREDUCTASE, PUTATIVE (AFU_ORTHOLOGUE AFUA_1G17690)-RELATED"/>
    <property type="match status" value="1"/>
</dbReference>
<comment type="similarity">
    <text evidence="1">Belongs to the oxygen-dependent FAD-linked oxidoreductase family.</text>
</comment>
<dbReference type="GO" id="GO:0004631">
    <property type="term" value="F:phosphomevalonate kinase activity"/>
    <property type="evidence" value="ECO:0007669"/>
    <property type="project" value="InterPro"/>
</dbReference>
<dbReference type="Gene3D" id="3.30.465.10">
    <property type="match status" value="1"/>
</dbReference>
<protein>
    <submittedName>
        <fullName evidence="7">Phosphoribosyl transferase domain protein</fullName>
    </submittedName>
</protein>
<proteinExistence type="inferred from homology"/>
<dbReference type="InterPro" id="IPR029063">
    <property type="entry name" value="SAM-dependent_MTases_sf"/>
</dbReference>
<dbReference type="InterPro" id="IPR016166">
    <property type="entry name" value="FAD-bd_PCMH"/>
</dbReference>
<reference evidence="7" key="1">
    <citation type="journal article" date="2023" name="Mol. Phylogenet. Evol.">
        <title>Genome-scale phylogeny and comparative genomics of the fungal order Sordariales.</title>
        <authorList>
            <person name="Hensen N."/>
            <person name="Bonometti L."/>
            <person name="Westerberg I."/>
            <person name="Brannstrom I.O."/>
            <person name="Guillou S."/>
            <person name="Cros-Aarteil S."/>
            <person name="Calhoun S."/>
            <person name="Haridas S."/>
            <person name="Kuo A."/>
            <person name="Mondo S."/>
            <person name="Pangilinan J."/>
            <person name="Riley R."/>
            <person name="LaButti K."/>
            <person name="Andreopoulos B."/>
            <person name="Lipzen A."/>
            <person name="Chen C."/>
            <person name="Yan M."/>
            <person name="Daum C."/>
            <person name="Ng V."/>
            <person name="Clum A."/>
            <person name="Steindorff A."/>
            <person name="Ohm R.A."/>
            <person name="Martin F."/>
            <person name="Silar P."/>
            <person name="Natvig D.O."/>
            <person name="Lalanne C."/>
            <person name="Gautier V."/>
            <person name="Ament-Velasquez S.L."/>
            <person name="Kruys A."/>
            <person name="Hutchinson M.I."/>
            <person name="Powell A.J."/>
            <person name="Barry K."/>
            <person name="Miller A.N."/>
            <person name="Grigoriev I.V."/>
            <person name="Debuchy R."/>
            <person name="Gladieux P."/>
            <person name="Hiltunen Thoren M."/>
            <person name="Johannesson H."/>
        </authorList>
    </citation>
    <scope>NUCLEOTIDE SEQUENCE</scope>
    <source>
        <strain evidence="7">PSN309</strain>
    </source>
</reference>
<evidence type="ECO:0000259" key="6">
    <source>
        <dbReference type="PROSITE" id="PS51387"/>
    </source>
</evidence>
<evidence type="ECO:0000256" key="2">
    <source>
        <dbReference type="ARBA" id="ARBA00022630"/>
    </source>
</evidence>
<dbReference type="Gene3D" id="3.40.50.2020">
    <property type="match status" value="1"/>
</dbReference>
<dbReference type="InterPro" id="IPR029057">
    <property type="entry name" value="PRTase-like"/>
</dbReference>
<dbReference type="Pfam" id="PF08031">
    <property type="entry name" value="BBE"/>
    <property type="match status" value="1"/>
</dbReference>
<dbReference type="GO" id="GO:0005737">
    <property type="term" value="C:cytoplasm"/>
    <property type="evidence" value="ECO:0007669"/>
    <property type="project" value="InterPro"/>
</dbReference>
<keyword evidence="7" id="KW-0808">Transferase</keyword>
<dbReference type="Proteomes" id="UP001302126">
    <property type="component" value="Unassembled WGS sequence"/>
</dbReference>
<evidence type="ECO:0000256" key="4">
    <source>
        <dbReference type="ARBA" id="ARBA00023002"/>
    </source>
</evidence>
<gene>
    <name evidence="7" type="ORF">QBC35DRAFT_414465</name>
</gene>
<keyword evidence="3" id="KW-0274">FAD</keyword>
<dbReference type="PANTHER" id="PTHR42973:SF25">
    <property type="entry name" value="PHOSPHOMEVALONATE KINASE"/>
    <property type="match status" value="1"/>
</dbReference>
<keyword evidence="4" id="KW-0560">Oxidoreductase</keyword>
<evidence type="ECO:0000313" key="8">
    <source>
        <dbReference type="Proteomes" id="UP001302126"/>
    </source>
</evidence>
<accession>A0AAN7AEI2</accession>
<dbReference type="InterPro" id="IPR027417">
    <property type="entry name" value="P-loop_NTPase"/>
</dbReference>
<dbReference type="PROSITE" id="PS51387">
    <property type="entry name" value="FAD_PCMH"/>
    <property type="match status" value="1"/>
</dbReference>